<evidence type="ECO:0000313" key="2">
    <source>
        <dbReference type="EMBL" id="CAD1474625.1"/>
    </source>
</evidence>
<feature type="compositionally biased region" description="Basic and acidic residues" evidence="1">
    <location>
        <begin position="1"/>
        <end position="14"/>
    </location>
</feature>
<organism evidence="2 3">
    <name type="scientific">Heterotrigona itama</name>
    <dbReference type="NCBI Taxonomy" id="395501"/>
    <lineage>
        <taxon>Eukaryota</taxon>
        <taxon>Metazoa</taxon>
        <taxon>Ecdysozoa</taxon>
        <taxon>Arthropoda</taxon>
        <taxon>Hexapoda</taxon>
        <taxon>Insecta</taxon>
        <taxon>Pterygota</taxon>
        <taxon>Neoptera</taxon>
        <taxon>Endopterygota</taxon>
        <taxon>Hymenoptera</taxon>
        <taxon>Apocrita</taxon>
        <taxon>Aculeata</taxon>
        <taxon>Apoidea</taxon>
        <taxon>Anthophila</taxon>
        <taxon>Apidae</taxon>
        <taxon>Heterotrigona</taxon>
    </lineage>
</organism>
<dbReference type="EMBL" id="CAJDYZ010007794">
    <property type="protein sequence ID" value="CAD1474625.1"/>
    <property type="molecule type" value="Genomic_DNA"/>
</dbReference>
<dbReference type="Proteomes" id="UP000752696">
    <property type="component" value="Unassembled WGS sequence"/>
</dbReference>
<dbReference type="AlphaFoldDB" id="A0A6V7H4M0"/>
<proteinExistence type="predicted"/>
<feature type="region of interest" description="Disordered" evidence="1">
    <location>
        <begin position="1"/>
        <end position="50"/>
    </location>
</feature>
<protein>
    <submittedName>
        <fullName evidence="2">Uncharacterized protein</fullName>
    </submittedName>
</protein>
<evidence type="ECO:0000256" key="1">
    <source>
        <dbReference type="SAM" id="MobiDB-lite"/>
    </source>
</evidence>
<accession>A0A6V7H4M0</accession>
<comment type="caution">
    <text evidence="2">The sequence shown here is derived from an EMBL/GenBank/DDBJ whole genome shotgun (WGS) entry which is preliminary data.</text>
</comment>
<feature type="compositionally biased region" description="Basic and acidic residues" evidence="1">
    <location>
        <begin position="26"/>
        <end position="50"/>
    </location>
</feature>
<sequence>MVEDSRWIVRERTRPQPRVQEGTTGDARKKDSRSERGEKDGRHRGERFARRRRETLGRKRGWAGEKRIGEKCDIDVHQPLDSSRVLVDTFAFSSPWVPEGRILPLKLFLRCSILAFAKMAAVW</sequence>
<gene>
    <name evidence="2" type="ORF">MHI_LOCUS481285</name>
</gene>
<evidence type="ECO:0000313" key="3">
    <source>
        <dbReference type="Proteomes" id="UP000752696"/>
    </source>
</evidence>
<keyword evidence="3" id="KW-1185">Reference proteome</keyword>
<name>A0A6V7H4M0_9HYME</name>
<reference evidence="2" key="1">
    <citation type="submission" date="2020-07" db="EMBL/GenBank/DDBJ databases">
        <authorList>
            <person name="Nazaruddin N."/>
        </authorList>
    </citation>
    <scope>NUCLEOTIDE SEQUENCE</scope>
</reference>